<proteinExistence type="predicted"/>
<evidence type="ECO:0000313" key="1">
    <source>
        <dbReference type="EMBL" id="SVC07248.1"/>
    </source>
</evidence>
<dbReference type="AlphaFoldDB" id="A0A382J629"/>
<sequence length="34" mass="3987">MSKILNTSYLTFLQKSGVTTFLQNKPNNFYTVWT</sequence>
<accession>A0A382J629</accession>
<organism evidence="1">
    <name type="scientific">marine metagenome</name>
    <dbReference type="NCBI Taxonomy" id="408172"/>
    <lineage>
        <taxon>unclassified sequences</taxon>
        <taxon>metagenomes</taxon>
        <taxon>ecological metagenomes</taxon>
    </lineage>
</organism>
<feature type="non-terminal residue" evidence="1">
    <location>
        <position position="34"/>
    </location>
</feature>
<name>A0A382J629_9ZZZZ</name>
<reference evidence="1" key="1">
    <citation type="submission" date="2018-05" db="EMBL/GenBank/DDBJ databases">
        <authorList>
            <person name="Lanie J.A."/>
            <person name="Ng W.-L."/>
            <person name="Kazmierczak K.M."/>
            <person name="Andrzejewski T.M."/>
            <person name="Davidsen T.M."/>
            <person name="Wayne K.J."/>
            <person name="Tettelin H."/>
            <person name="Glass J.I."/>
            <person name="Rusch D."/>
            <person name="Podicherti R."/>
            <person name="Tsui H.-C.T."/>
            <person name="Winkler M.E."/>
        </authorList>
    </citation>
    <scope>NUCLEOTIDE SEQUENCE</scope>
</reference>
<protein>
    <submittedName>
        <fullName evidence="1">Uncharacterized protein</fullName>
    </submittedName>
</protein>
<dbReference type="EMBL" id="UINC01071953">
    <property type="protein sequence ID" value="SVC07248.1"/>
    <property type="molecule type" value="Genomic_DNA"/>
</dbReference>
<gene>
    <name evidence="1" type="ORF">METZ01_LOCUS260102</name>
</gene>